<dbReference type="RefSeq" id="WP_237468643.1">
    <property type="nucleotide sequence ID" value="NZ_CAKLDI010000002.1"/>
</dbReference>
<keyword evidence="1" id="KW-0732">Signal</keyword>
<feature type="chain" id="PRO_5045710496" description="DUF1311 domain-containing protein" evidence="1">
    <location>
        <begin position="19"/>
        <end position="127"/>
    </location>
</feature>
<feature type="signal peptide" evidence="1">
    <location>
        <begin position="1"/>
        <end position="18"/>
    </location>
</feature>
<evidence type="ECO:0000313" key="2">
    <source>
        <dbReference type="EMBL" id="CAH0535793.1"/>
    </source>
</evidence>
<accession>A0ABN8DZJ7</accession>
<dbReference type="Proteomes" id="UP000838672">
    <property type="component" value="Unassembled WGS sequence"/>
</dbReference>
<organism evidence="2 3">
    <name type="scientific">Vibrio stylophorae</name>
    <dbReference type="NCBI Taxonomy" id="659351"/>
    <lineage>
        <taxon>Bacteria</taxon>
        <taxon>Pseudomonadati</taxon>
        <taxon>Pseudomonadota</taxon>
        <taxon>Gammaproteobacteria</taxon>
        <taxon>Vibrionales</taxon>
        <taxon>Vibrionaceae</taxon>
        <taxon>Vibrio</taxon>
    </lineage>
</organism>
<keyword evidence="3" id="KW-1185">Reference proteome</keyword>
<evidence type="ECO:0000313" key="3">
    <source>
        <dbReference type="Proteomes" id="UP000838672"/>
    </source>
</evidence>
<name>A0ABN8DZJ7_9VIBR</name>
<protein>
    <recommendedName>
        <fullName evidence="4">DUF1311 domain-containing protein</fullName>
    </recommendedName>
</protein>
<reference evidence="2" key="1">
    <citation type="submission" date="2021-11" db="EMBL/GenBank/DDBJ databases">
        <authorList>
            <person name="Rodrigo-Torres L."/>
            <person name="Arahal R. D."/>
            <person name="Lucena T."/>
        </authorList>
    </citation>
    <scope>NUCLEOTIDE SEQUENCE</scope>
    <source>
        <strain evidence="2">CECT 7929</strain>
    </source>
</reference>
<proteinExistence type="predicted"/>
<sequence length="127" mass="14326">MKHWLPLLFATLAFQVQASPQEESFAQTVVKINNCFAKNSAEVCVTTAISPQFTPTAKTTANSSVVQQVISDPAMLAEFKACFSKKAQTVMSNDEMRVLLGNRYACKVQRFDTGWQVTHFYDFYEQK</sequence>
<evidence type="ECO:0000256" key="1">
    <source>
        <dbReference type="SAM" id="SignalP"/>
    </source>
</evidence>
<evidence type="ECO:0008006" key="4">
    <source>
        <dbReference type="Google" id="ProtNLM"/>
    </source>
</evidence>
<dbReference type="EMBL" id="CAKLDI010000002">
    <property type="protein sequence ID" value="CAH0535793.1"/>
    <property type="molecule type" value="Genomic_DNA"/>
</dbReference>
<comment type="caution">
    <text evidence="2">The sequence shown here is derived from an EMBL/GenBank/DDBJ whole genome shotgun (WGS) entry which is preliminary data.</text>
</comment>
<gene>
    <name evidence="2" type="ORF">VST7929_03267</name>
</gene>